<dbReference type="EMBL" id="CADEAL010000180">
    <property type="protein sequence ID" value="CAB1415918.1"/>
    <property type="molecule type" value="Genomic_DNA"/>
</dbReference>
<keyword evidence="2" id="KW-1185">Reference proteome</keyword>
<evidence type="ECO:0000313" key="2">
    <source>
        <dbReference type="Proteomes" id="UP001153269"/>
    </source>
</evidence>
<gene>
    <name evidence="1" type="ORF">PLEPLA_LOCUS3637</name>
</gene>
<proteinExistence type="predicted"/>
<dbReference type="Proteomes" id="UP001153269">
    <property type="component" value="Unassembled WGS sequence"/>
</dbReference>
<name>A0A9N7TQI5_PLEPL</name>
<comment type="caution">
    <text evidence="1">The sequence shown here is derived from an EMBL/GenBank/DDBJ whole genome shotgun (WGS) entry which is preliminary data.</text>
</comment>
<dbReference type="AlphaFoldDB" id="A0A9N7TQI5"/>
<evidence type="ECO:0000313" key="1">
    <source>
        <dbReference type="EMBL" id="CAB1415918.1"/>
    </source>
</evidence>
<accession>A0A9N7TQI5</accession>
<reference evidence="1" key="1">
    <citation type="submission" date="2020-03" db="EMBL/GenBank/DDBJ databases">
        <authorList>
            <person name="Weist P."/>
        </authorList>
    </citation>
    <scope>NUCLEOTIDE SEQUENCE</scope>
</reference>
<organism evidence="1 2">
    <name type="scientific">Pleuronectes platessa</name>
    <name type="common">European plaice</name>
    <dbReference type="NCBI Taxonomy" id="8262"/>
    <lineage>
        <taxon>Eukaryota</taxon>
        <taxon>Metazoa</taxon>
        <taxon>Chordata</taxon>
        <taxon>Craniata</taxon>
        <taxon>Vertebrata</taxon>
        <taxon>Euteleostomi</taxon>
        <taxon>Actinopterygii</taxon>
        <taxon>Neopterygii</taxon>
        <taxon>Teleostei</taxon>
        <taxon>Neoteleostei</taxon>
        <taxon>Acanthomorphata</taxon>
        <taxon>Carangaria</taxon>
        <taxon>Pleuronectiformes</taxon>
        <taxon>Pleuronectoidei</taxon>
        <taxon>Pleuronectidae</taxon>
        <taxon>Pleuronectes</taxon>
    </lineage>
</organism>
<protein>
    <submittedName>
        <fullName evidence="1">Uncharacterized protein</fullName>
    </submittedName>
</protein>
<sequence length="150" mass="15851">MTKSLRLSLCVFCFDSVHFDARSAAAARRRSVGNDAKMTATLMLDISSAGSQTAPTVKPSLPPLAMSHQPTGPRCFLRTSSRQTSPAMVVGQAVRRATAIRILPLYFPGPVLLFAAFQSFTSASSSIHPAASSGDEAASITAVKVKRLPT</sequence>